<dbReference type="Gene3D" id="2.120.10.30">
    <property type="entry name" value="TolB, C-terminal domain"/>
    <property type="match status" value="1"/>
</dbReference>
<reference evidence="2 3" key="1">
    <citation type="journal article" date="2015" name="Int. J. Syst. Evol. Microbiol.">
        <title>Flavisolibacter ginsenosidimutans sp. nov., with ginsenoside-converting activity isolated from soil used for cultivating ginseng.</title>
        <authorList>
            <person name="Zhao Y."/>
            <person name="Liu Q."/>
            <person name="Kang M.S."/>
            <person name="Jin F."/>
            <person name="Yu H."/>
            <person name="Im W.T."/>
        </authorList>
    </citation>
    <scope>NUCLEOTIDE SEQUENCE [LARGE SCALE GENOMIC DNA]</scope>
    <source>
        <strain evidence="2 3">Gsoil 636</strain>
    </source>
</reference>
<feature type="chain" id="PRO_5022681279" description="Translocation protein TolB" evidence="1">
    <location>
        <begin position="20"/>
        <end position="1130"/>
    </location>
</feature>
<keyword evidence="3" id="KW-1185">Reference proteome</keyword>
<accession>A0A5B8UQQ4</accession>
<sequence>MSRLAAAVVLLTITLTTKAQVNAVEFGKNRVQYQKFHWRYYQTENFNSYFSQDGLELGKYVAQVAEKELPQLEEFVEYGLQRRANIAVYNNFDEMYQSNIGLGIDWQQTGGVTKLVNNKMLVYFDGNHENLRRQIRQGIAGILVQNILFGDDLGEFAANQTLLDLPKWLTDGYIEYAAEEWSPKLDNDLKNAMLSGDYNNFYHFAFKQPMLAGHAFWYYIGNKYGKQKTTYLLYLARIYRNLNNATQKIAKKKFKDVLKDFMQEMPDMYMKDLRGRKVAPKGQVTVSEEIGKKDFIRFNANPQPKSFTYAVVEFKQGIYSVVLHENFIDRKVLVRFGTRSREDEINPNYPILAWDGKGTRLAVLYSEKGKLQFFVYDLINRIKRDKMEMSQFDQVQDMKYMLDANTLIFSAVKGGQSDLFTFKIDKLKTEQITNDVYDDLDPQFVAFPGKTGIIFSSNRPSTSAPNADTAITAHPYNIFLIDNWNASDYKQITQLTNLSFGNARYPSQYQNTHFTFVSDENGIANRYAGFFRSERAGLDTLVFIGDEVLRNPPLKEVDSVLHDWNKTDIDSVGFVSVTKDSAYVFPLTNYQASLLETRTAGDQNQVSEVIQQGDMKFLYRLKVDENALRRRNVTARPTEYRKKLEEQRRMNLSKLMRDEPFPSDTTKKQDFFNSEFANEKRDSTHLGQNVEGQMIAENNSVLTKAKLFEYRPRKFFNDYVVAGVNNTVFGPARYQLYAGGTGPVDPANGNDLNGLIRMGTVDLFEDVKISGGIRFAPNLKDNDILFEYTNLKSRIDWGASYYRSTIDAGVSIPNVANALPGKLHSNYYLARLRVPLDRTRSLRLTVGPRFDRIVLSNFSTLALKIPDQKQTFGQVTAEYVYDNTLNPAQNIWYGLRWKVYMDWFTKLSQLQTTEGKYLFNAGFDIRHYLPIYRNVIWAVRAAGDFSWGSQKVVYYLGGVDGWLKFGDNVRSDGTYRYFNEVNKPDPDATYAYQALAVNMRGFIQNVANGNNNLVMNSEVRFPVFTTLFDRPINNALLRNFQLVQFVDLGTAWNGAYDKIERPSILYSNSTALPGVAARIKAGGIGPFAGGYGFGARSTLLGYFVKFDVAWQMNGVFKGKPVTYLALGLDF</sequence>
<evidence type="ECO:0008006" key="4">
    <source>
        <dbReference type="Google" id="ProtNLM"/>
    </source>
</evidence>
<dbReference type="OrthoDB" id="9760276at2"/>
<evidence type="ECO:0000313" key="2">
    <source>
        <dbReference type="EMBL" id="QEC58569.1"/>
    </source>
</evidence>
<evidence type="ECO:0000313" key="3">
    <source>
        <dbReference type="Proteomes" id="UP000321204"/>
    </source>
</evidence>
<dbReference type="KEGG" id="fgg:FSB75_17955"/>
<feature type="signal peptide" evidence="1">
    <location>
        <begin position="1"/>
        <end position="19"/>
    </location>
</feature>
<dbReference type="InterPro" id="IPR011042">
    <property type="entry name" value="6-blade_b-propeller_TolB-like"/>
</dbReference>
<protein>
    <recommendedName>
        <fullName evidence="4">Translocation protein TolB</fullName>
    </recommendedName>
</protein>
<dbReference type="SUPFAM" id="SSF82171">
    <property type="entry name" value="DPP6 N-terminal domain-like"/>
    <property type="match status" value="1"/>
</dbReference>
<dbReference type="EMBL" id="CP042433">
    <property type="protein sequence ID" value="QEC58569.1"/>
    <property type="molecule type" value="Genomic_DNA"/>
</dbReference>
<gene>
    <name evidence="2" type="ORF">FSB75_17955</name>
</gene>
<evidence type="ECO:0000256" key="1">
    <source>
        <dbReference type="SAM" id="SignalP"/>
    </source>
</evidence>
<organism evidence="2 3">
    <name type="scientific">Flavisolibacter ginsenosidimutans</name>
    <dbReference type="NCBI Taxonomy" id="661481"/>
    <lineage>
        <taxon>Bacteria</taxon>
        <taxon>Pseudomonadati</taxon>
        <taxon>Bacteroidota</taxon>
        <taxon>Chitinophagia</taxon>
        <taxon>Chitinophagales</taxon>
        <taxon>Chitinophagaceae</taxon>
        <taxon>Flavisolibacter</taxon>
    </lineage>
</organism>
<name>A0A5B8UQQ4_9BACT</name>
<proteinExistence type="predicted"/>
<dbReference type="Proteomes" id="UP000321204">
    <property type="component" value="Chromosome"/>
</dbReference>
<dbReference type="AlphaFoldDB" id="A0A5B8UQQ4"/>
<keyword evidence="1" id="KW-0732">Signal</keyword>